<evidence type="ECO:0000313" key="7">
    <source>
        <dbReference type="Proteomes" id="UP001413721"/>
    </source>
</evidence>
<dbReference type="Pfam" id="PF00106">
    <property type="entry name" value="adh_short"/>
    <property type="match status" value="1"/>
</dbReference>
<keyword evidence="5" id="KW-1133">Transmembrane helix</keyword>
<dbReference type="NCBIfam" id="NF004792">
    <property type="entry name" value="PRK06139.1"/>
    <property type="match status" value="1"/>
</dbReference>
<dbReference type="PRINTS" id="PR00081">
    <property type="entry name" value="GDHRDH"/>
</dbReference>
<dbReference type="InterPro" id="IPR036291">
    <property type="entry name" value="NAD(P)-bd_dom_sf"/>
</dbReference>
<evidence type="ECO:0000256" key="2">
    <source>
        <dbReference type="ARBA" id="ARBA00023002"/>
    </source>
</evidence>
<gene>
    <name evidence="6" type="ORF">WG926_22090</name>
</gene>
<feature type="region of interest" description="Disordered" evidence="4">
    <location>
        <begin position="275"/>
        <end position="302"/>
    </location>
</feature>
<dbReference type="SUPFAM" id="SSF51735">
    <property type="entry name" value="NAD(P)-binding Rossmann-fold domains"/>
    <property type="match status" value="1"/>
</dbReference>
<organism evidence="6 7">
    <name type="scientific">Tistrella arctica</name>
    <dbReference type="NCBI Taxonomy" id="3133430"/>
    <lineage>
        <taxon>Bacteria</taxon>
        <taxon>Pseudomonadati</taxon>
        <taxon>Pseudomonadota</taxon>
        <taxon>Alphaproteobacteria</taxon>
        <taxon>Geminicoccales</taxon>
        <taxon>Geminicoccaceae</taxon>
        <taxon>Tistrella</taxon>
    </lineage>
</organism>
<dbReference type="Proteomes" id="UP001413721">
    <property type="component" value="Unassembled WGS sequence"/>
</dbReference>
<keyword evidence="5" id="KW-0472">Membrane</keyword>
<evidence type="ECO:0000256" key="5">
    <source>
        <dbReference type="SAM" id="Phobius"/>
    </source>
</evidence>
<evidence type="ECO:0000256" key="1">
    <source>
        <dbReference type="ARBA" id="ARBA00006484"/>
    </source>
</evidence>
<dbReference type="InterPro" id="IPR002347">
    <property type="entry name" value="SDR_fam"/>
</dbReference>
<dbReference type="Gene3D" id="3.40.50.720">
    <property type="entry name" value="NAD(P)-binding Rossmann-like Domain"/>
    <property type="match status" value="1"/>
</dbReference>
<comment type="caution">
    <text evidence="6">The sequence shown here is derived from an EMBL/GenBank/DDBJ whole genome shotgun (WGS) entry which is preliminary data.</text>
</comment>
<evidence type="ECO:0000256" key="3">
    <source>
        <dbReference type="RuleBase" id="RU000363"/>
    </source>
</evidence>
<dbReference type="InterPro" id="IPR020904">
    <property type="entry name" value="Sc_DH/Rdtase_CS"/>
</dbReference>
<sequence>MTRRGQRDGAVVVITGASSGIGRATAEAFARDGAQLVLAARDGAALEAVAGHCRVLGAATEVVPTDVTDAAAVRHLASRALAFGGRIDVWVSNVGVGAVGRFHETPAAAHEQIIRANLIGHMNDAHAAVPVFLKQGRGVFINMISLGGFAASPFAAAYSASKFGLKGFSESLRAELADQPDIHICDVYPSFVDTPGLRHGANYTGRRIKPMPPVHDPRRVAAAIVGLARRPRPQVIVGPEVHLLRLGHLLGRDTGARMAARVMERYFRRADPAPVTDGNLFNPPDDPGGIDGGFRSRRGRPSPAAGGIAVAGVCVLALAMLAARPGNRRHLRGGRRHGMA</sequence>
<keyword evidence="2" id="KW-0560">Oxidoreductase</keyword>
<dbReference type="PROSITE" id="PS00061">
    <property type="entry name" value="ADH_SHORT"/>
    <property type="match status" value="1"/>
</dbReference>
<dbReference type="EMBL" id="JBBKTW010000009">
    <property type="protein sequence ID" value="MEN2991018.1"/>
    <property type="molecule type" value="Genomic_DNA"/>
</dbReference>
<keyword evidence="7" id="KW-1185">Reference proteome</keyword>
<dbReference type="PANTHER" id="PTHR44196:SF1">
    <property type="entry name" value="DEHYDROGENASE_REDUCTASE SDR FAMILY MEMBER 7B"/>
    <property type="match status" value="1"/>
</dbReference>
<dbReference type="PANTHER" id="PTHR44196">
    <property type="entry name" value="DEHYDROGENASE/REDUCTASE SDR FAMILY MEMBER 7B"/>
    <property type="match status" value="1"/>
</dbReference>
<evidence type="ECO:0000313" key="6">
    <source>
        <dbReference type="EMBL" id="MEN2991018.1"/>
    </source>
</evidence>
<proteinExistence type="inferred from homology"/>
<protein>
    <submittedName>
        <fullName evidence="6">SDR family oxidoreductase</fullName>
    </submittedName>
</protein>
<dbReference type="PRINTS" id="PR00080">
    <property type="entry name" value="SDRFAMILY"/>
</dbReference>
<dbReference type="RefSeq" id="WP_345933639.1">
    <property type="nucleotide sequence ID" value="NZ_JBBKTV010000005.1"/>
</dbReference>
<keyword evidence="5" id="KW-0812">Transmembrane</keyword>
<feature type="transmembrane region" description="Helical" evidence="5">
    <location>
        <begin position="304"/>
        <end position="323"/>
    </location>
</feature>
<reference evidence="6 7" key="1">
    <citation type="submission" date="2024-03" db="EMBL/GenBank/DDBJ databases">
        <title>High-quality draft genome sequencing of Tistrella sp. BH-R2-4.</title>
        <authorList>
            <person name="Dong C."/>
        </authorList>
    </citation>
    <scope>NUCLEOTIDE SEQUENCE [LARGE SCALE GENOMIC DNA]</scope>
    <source>
        <strain evidence="6 7">BH-R2-4</strain>
    </source>
</reference>
<name>A0ABU9YQC3_9PROT</name>
<comment type="similarity">
    <text evidence="1 3">Belongs to the short-chain dehydrogenases/reductases (SDR) family.</text>
</comment>
<evidence type="ECO:0000256" key="4">
    <source>
        <dbReference type="SAM" id="MobiDB-lite"/>
    </source>
</evidence>
<accession>A0ABU9YQC3</accession>